<name>U4LD36_PYROM</name>
<dbReference type="eggNOG" id="ENOG502SDHU">
    <property type="taxonomic scope" value="Eukaryota"/>
</dbReference>
<reference evidence="3 4" key="1">
    <citation type="journal article" date="2013" name="PLoS Genet.">
        <title>The genome and development-dependent transcriptomes of Pyronema confluens: a window into fungal evolution.</title>
        <authorList>
            <person name="Traeger S."/>
            <person name="Altegoer F."/>
            <person name="Freitag M."/>
            <person name="Gabaldon T."/>
            <person name="Kempken F."/>
            <person name="Kumar A."/>
            <person name="Marcet-Houben M."/>
            <person name="Poggeler S."/>
            <person name="Stajich J.E."/>
            <person name="Nowrousian M."/>
        </authorList>
    </citation>
    <scope>NUCLEOTIDE SEQUENCE [LARGE SCALE GENOMIC DNA]</scope>
    <source>
        <strain evidence="4">CBS 100304</strain>
        <tissue evidence="3">Vegetative mycelium</tissue>
    </source>
</reference>
<evidence type="ECO:0000313" key="3">
    <source>
        <dbReference type="EMBL" id="CCX30029.1"/>
    </source>
</evidence>
<feature type="region of interest" description="Disordered" evidence="1">
    <location>
        <begin position="27"/>
        <end position="85"/>
    </location>
</feature>
<organism evidence="3 4">
    <name type="scientific">Pyronema omphalodes (strain CBS 100304)</name>
    <name type="common">Pyronema confluens</name>
    <dbReference type="NCBI Taxonomy" id="1076935"/>
    <lineage>
        <taxon>Eukaryota</taxon>
        <taxon>Fungi</taxon>
        <taxon>Dikarya</taxon>
        <taxon>Ascomycota</taxon>
        <taxon>Pezizomycotina</taxon>
        <taxon>Pezizomycetes</taxon>
        <taxon>Pezizales</taxon>
        <taxon>Pyronemataceae</taxon>
        <taxon>Pyronema</taxon>
    </lineage>
</organism>
<dbReference type="Pfam" id="PF13843">
    <property type="entry name" value="DDE_Tnp_1_7"/>
    <property type="match status" value="1"/>
</dbReference>
<feature type="compositionally biased region" description="Basic and acidic residues" evidence="1">
    <location>
        <begin position="40"/>
        <end position="50"/>
    </location>
</feature>
<accession>U4LD36</accession>
<evidence type="ECO:0000256" key="1">
    <source>
        <dbReference type="SAM" id="MobiDB-lite"/>
    </source>
</evidence>
<dbReference type="STRING" id="1076935.U4LD36"/>
<keyword evidence="4" id="KW-1185">Reference proteome</keyword>
<sequence length="474" mass="53972">MPPKGSKRARGSRPDAIIDSDIQLILNRLFDGTNPPGDQAPRDGDAKSDSTSRISESSPAKRPRNSEAPTPETEKASIADPAAVVGVTDGTPVAEVEEPMDAPEQPFTGDPEELFPINSFSHFFGTDVLQRITEHTNVFASMKGAQKTSALPGEGRSWDQMTLNELRVWLGTTIIMGITKEPSLQDYWRPKDGTNSYHPFTDFMSLCRYQQIKRYLHISLPLRSDLLEEPGYNPALHHPETWARKVDWLLKHIRARARSLGKSEGEPQIDEAITLRVNRIVHEYFTKNGGSLVEFNPKTQPPPGERHSLVIPDHKRSVERANQIRPEYTTQQKSSRNWLPLFWYLLDTALSISYISFKDITNDPLSHQDFHRQVTWELIISGGEFKQPETKSQGKRSEYLTATRLEDSGLPENRFMGQHLPEKGPRRACWLCKWKAKQAGSTEERRTVNRCVTCNKNLCFDDKRNCWAEFHRRG</sequence>
<proteinExistence type="predicted"/>
<evidence type="ECO:0000313" key="4">
    <source>
        <dbReference type="Proteomes" id="UP000018144"/>
    </source>
</evidence>
<dbReference type="EMBL" id="HF935415">
    <property type="protein sequence ID" value="CCX30029.1"/>
    <property type="molecule type" value="Genomic_DNA"/>
</dbReference>
<dbReference type="InterPro" id="IPR029526">
    <property type="entry name" value="PGBD"/>
</dbReference>
<feature type="domain" description="PiggyBac transposable element-derived protein" evidence="2">
    <location>
        <begin position="116"/>
        <end position="221"/>
    </location>
</feature>
<dbReference type="AlphaFoldDB" id="U4LD36"/>
<dbReference type="OrthoDB" id="5428673at2759"/>
<evidence type="ECO:0000259" key="2">
    <source>
        <dbReference type="Pfam" id="PF13843"/>
    </source>
</evidence>
<protein>
    <submittedName>
        <fullName evidence="3">Similar to PiggyBac transposable element-derived protein 5 acc. no. Q8N414</fullName>
    </submittedName>
</protein>
<dbReference type="PANTHER" id="PTHR46599">
    <property type="entry name" value="PIGGYBAC TRANSPOSABLE ELEMENT-DERIVED PROTEIN 4"/>
    <property type="match status" value="1"/>
</dbReference>
<dbReference type="PANTHER" id="PTHR46599:SF3">
    <property type="entry name" value="PIGGYBAC TRANSPOSABLE ELEMENT-DERIVED PROTEIN 4"/>
    <property type="match status" value="1"/>
</dbReference>
<dbReference type="Proteomes" id="UP000018144">
    <property type="component" value="Unassembled WGS sequence"/>
</dbReference>
<dbReference type="CDD" id="cd19757">
    <property type="entry name" value="Bbox1"/>
    <property type="match status" value="1"/>
</dbReference>
<gene>
    <name evidence="3" type="ORF">PCON_08021</name>
</gene>